<evidence type="ECO:0000313" key="3">
    <source>
        <dbReference type="Proteomes" id="UP001258017"/>
    </source>
</evidence>
<gene>
    <name evidence="2" type="ORF">KPH14_001123</name>
</gene>
<reference evidence="2" key="2">
    <citation type="journal article" date="2023" name="Commun. Biol.">
        <title>Intrasexual cuticular hydrocarbon dimorphism in a wasp sheds light on hydrocarbon biosynthesis genes in Hymenoptera.</title>
        <authorList>
            <person name="Moris V.C."/>
            <person name="Podsiadlowski L."/>
            <person name="Martin S."/>
            <person name="Oeyen J.P."/>
            <person name="Donath A."/>
            <person name="Petersen M."/>
            <person name="Wilbrandt J."/>
            <person name="Misof B."/>
            <person name="Liedtke D."/>
            <person name="Thamm M."/>
            <person name="Scheiner R."/>
            <person name="Schmitt T."/>
            <person name="Niehuis O."/>
        </authorList>
    </citation>
    <scope>NUCLEOTIDE SEQUENCE</scope>
    <source>
        <strain evidence="2">GBR_01_08_01A</strain>
    </source>
</reference>
<name>A0AAD9VL94_9HYME</name>
<dbReference type="AlphaFoldDB" id="A0AAD9VL94"/>
<accession>A0AAD9VL94</accession>
<protein>
    <submittedName>
        <fullName evidence="2">Uncharacterized protein</fullName>
    </submittedName>
</protein>
<dbReference type="EMBL" id="JAIFRP010001061">
    <property type="protein sequence ID" value="KAK2577862.1"/>
    <property type="molecule type" value="Genomic_DNA"/>
</dbReference>
<comment type="caution">
    <text evidence="2">The sequence shown here is derived from an EMBL/GenBank/DDBJ whole genome shotgun (WGS) entry which is preliminary data.</text>
</comment>
<feature type="region of interest" description="Disordered" evidence="1">
    <location>
        <begin position="126"/>
        <end position="157"/>
    </location>
</feature>
<keyword evidence="3" id="KW-1185">Reference proteome</keyword>
<evidence type="ECO:0000313" key="2">
    <source>
        <dbReference type="EMBL" id="KAK2577862.1"/>
    </source>
</evidence>
<dbReference type="Proteomes" id="UP001258017">
    <property type="component" value="Unassembled WGS sequence"/>
</dbReference>
<evidence type="ECO:0000256" key="1">
    <source>
        <dbReference type="SAM" id="MobiDB-lite"/>
    </source>
</evidence>
<feature type="compositionally biased region" description="Polar residues" evidence="1">
    <location>
        <begin position="127"/>
        <end position="155"/>
    </location>
</feature>
<proteinExistence type="predicted"/>
<sequence length="173" mass="19626">MWRTVRINQDHPDRLEISLSRTPPSSTLQHQSNTLTEIRKDIAQAKRHEATEARWAAERARPFCTPLQATRAERDIAFSRKVPVRTIGIQTALNPSVYRRCVSCLKHNLVWCYHAPSVVHLRRPHTTGHNGTSNLPTAMLQPSCTPRGTSTSGVTTHPAALRARLREEQDWLI</sequence>
<organism evidence="2 3">
    <name type="scientific">Odynerus spinipes</name>
    <dbReference type="NCBI Taxonomy" id="1348599"/>
    <lineage>
        <taxon>Eukaryota</taxon>
        <taxon>Metazoa</taxon>
        <taxon>Ecdysozoa</taxon>
        <taxon>Arthropoda</taxon>
        <taxon>Hexapoda</taxon>
        <taxon>Insecta</taxon>
        <taxon>Pterygota</taxon>
        <taxon>Neoptera</taxon>
        <taxon>Endopterygota</taxon>
        <taxon>Hymenoptera</taxon>
        <taxon>Apocrita</taxon>
        <taxon>Aculeata</taxon>
        <taxon>Vespoidea</taxon>
        <taxon>Vespidae</taxon>
        <taxon>Eumeninae</taxon>
        <taxon>Odynerus</taxon>
    </lineage>
</organism>
<reference evidence="2" key="1">
    <citation type="submission" date="2021-08" db="EMBL/GenBank/DDBJ databases">
        <authorList>
            <person name="Misof B."/>
            <person name="Oliver O."/>
            <person name="Podsiadlowski L."/>
            <person name="Donath A."/>
            <person name="Peters R."/>
            <person name="Mayer C."/>
            <person name="Rust J."/>
            <person name="Gunkel S."/>
            <person name="Lesny P."/>
            <person name="Martin S."/>
            <person name="Oeyen J.P."/>
            <person name="Petersen M."/>
            <person name="Panagiotis P."/>
            <person name="Wilbrandt J."/>
            <person name="Tanja T."/>
        </authorList>
    </citation>
    <scope>NUCLEOTIDE SEQUENCE</scope>
    <source>
        <strain evidence="2">GBR_01_08_01A</strain>
        <tissue evidence="2">Thorax + abdomen</tissue>
    </source>
</reference>